<evidence type="ECO:0000313" key="2">
    <source>
        <dbReference type="EMBL" id="CAD9513077.1"/>
    </source>
</evidence>
<gene>
    <name evidence="2" type="ORF">HTAM1171_LOCUS10663</name>
</gene>
<dbReference type="EMBL" id="HBGV01017308">
    <property type="protein sequence ID" value="CAD9513077.1"/>
    <property type="molecule type" value="Transcribed_RNA"/>
</dbReference>
<keyword evidence="1" id="KW-0732">Signal</keyword>
<accession>A0A7S2IB95</accession>
<reference evidence="2" key="1">
    <citation type="submission" date="2021-01" db="EMBL/GenBank/DDBJ databases">
        <authorList>
            <person name="Corre E."/>
            <person name="Pelletier E."/>
            <person name="Niang G."/>
            <person name="Scheremetjew M."/>
            <person name="Finn R."/>
            <person name="Kale V."/>
            <person name="Holt S."/>
            <person name="Cochrane G."/>
            <person name="Meng A."/>
            <person name="Brown T."/>
            <person name="Cohen L."/>
        </authorList>
    </citation>
    <scope>NUCLEOTIDE SEQUENCE</scope>
    <source>
        <strain evidence="2">CCMP826</strain>
    </source>
</reference>
<protein>
    <submittedName>
        <fullName evidence="2">Uncharacterized protein</fullName>
    </submittedName>
</protein>
<name>A0A7S2IB95_9STRA</name>
<dbReference type="AlphaFoldDB" id="A0A7S2IB95"/>
<proteinExistence type="predicted"/>
<sequence>MCRKPSNAAGCLLVLMLGMSSGFIVPDTPGGVSCGVRYQLTLSMSTDLQQQQEGGDENPIITSRRKALSFITTATASVLASAVAEPASARDELFKPNPLTNPVLEKVRIWNQAEADNISYGGELAPGSIKGRAAYAKLLVPILGIEKDLLAANELVRVPDGKGLTQANDILSKSEFEKISFKKIFNAFADNIYYSDPDRANLYLGGGATPKNEQSIAYLLRNDVLTNVEALQAEITYLIKQKKNIEAGTEEGPLETEDLYVYAQTAVDGMKKYLELVPPGELKMGRELFASN</sequence>
<organism evidence="2">
    <name type="scientific">Helicotheca tamesis</name>
    <dbReference type="NCBI Taxonomy" id="374047"/>
    <lineage>
        <taxon>Eukaryota</taxon>
        <taxon>Sar</taxon>
        <taxon>Stramenopiles</taxon>
        <taxon>Ochrophyta</taxon>
        <taxon>Bacillariophyta</taxon>
        <taxon>Mediophyceae</taxon>
        <taxon>Lithodesmiophycidae</taxon>
        <taxon>Lithodesmiales</taxon>
        <taxon>Lithodesmiaceae</taxon>
        <taxon>Helicotheca</taxon>
    </lineage>
</organism>
<feature type="signal peptide" evidence="1">
    <location>
        <begin position="1"/>
        <end position="22"/>
    </location>
</feature>
<feature type="chain" id="PRO_5031202204" evidence="1">
    <location>
        <begin position="23"/>
        <end position="292"/>
    </location>
</feature>
<evidence type="ECO:0000256" key="1">
    <source>
        <dbReference type="SAM" id="SignalP"/>
    </source>
</evidence>